<proteinExistence type="predicted"/>
<reference evidence="1 2" key="2">
    <citation type="journal article" date="2011" name="BMC Immunol.">
        <title>Comparison of static immersion and intravenous injection systems for exposure of zebrafish embryos to the natural pathogen Edwardsiella tarda.</title>
        <authorList>
            <person name="van Soest J.J."/>
            <person name="Stockhammer O.W."/>
            <person name="Ordas A."/>
            <person name="Bloemberg G.V."/>
            <person name="Spaink H.P."/>
            <person name="Meijer A.H."/>
        </authorList>
    </citation>
    <scope>NUCLEOTIDE SEQUENCE [LARGE SCALE GENOMIC DNA]</scope>
    <source>
        <strain evidence="1 2">FL6-60</strain>
    </source>
</reference>
<reference evidence="2" key="1">
    <citation type="submission" date="2010-08" db="EMBL/GenBank/DDBJ databases">
        <title>Genome comparisons of Edwardsiella bacteria analysed using deep sequencing technology.</title>
        <authorList>
            <person name="van Soest J.J."/>
            <person name="Henkel C.V."/>
            <person name="Jansen H.J."/>
            <person name="van den Hondel C.A.M.J.J."/>
            <person name="Bloemberg G.V."/>
            <person name="Meijer A.H."/>
            <person name="Spaink H.P."/>
        </authorList>
    </citation>
    <scope>NUCLEOTIDE SEQUENCE [LARGE SCALE GENOMIC DNA]</scope>
    <source>
        <strain evidence="2">FL6-60</strain>
    </source>
</reference>
<gene>
    <name evidence="1" type="ordered locus">ETAF_1815</name>
</gene>
<dbReference type="HOGENOM" id="CLU_200348_0_0_6"/>
<dbReference type="KEGG" id="etd:ETAF_1815"/>
<evidence type="ECO:0000313" key="2">
    <source>
        <dbReference type="Proteomes" id="UP000002230"/>
    </source>
</evidence>
<name>A0A0H3DU23_EDWTF</name>
<sequence length="50" mass="5169">MNNGKVWLVDVGKSAPPDPVPQAHIHARLVNYAAAPRAEGKVGRAPAIAG</sequence>
<dbReference type="Proteomes" id="UP000002230">
    <property type="component" value="Chromosome"/>
</dbReference>
<keyword evidence="2" id="KW-1185">Reference proteome</keyword>
<protein>
    <submittedName>
        <fullName evidence="1">Uncharacterized protein</fullName>
    </submittedName>
</protein>
<organism evidence="1 2">
    <name type="scientific">Edwardsiella tarda (strain FL6-60)</name>
    <dbReference type="NCBI Taxonomy" id="718251"/>
    <lineage>
        <taxon>Bacteria</taxon>
        <taxon>Pseudomonadati</taxon>
        <taxon>Pseudomonadota</taxon>
        <taxon>Gammaproteobacteria</taxon>
        <taxon>Enterobacterales</taxon>
        <taxon>Hafniaceae</taxon>
        <taxon>Edwardsiella</taxon>
    </lineage>
</organism>
<dbReference type="EMBL" id="CP002154">
    <property type="protein sequence ID" value="ADM41923.1"/>
    <property type="molecule type" value="Genomic_DNA"/>
</dbReference>
<accession>A0A0H3DU23</accession>
<dbReference type="AlphaFoldDB" id="A0A0H3DU23"/>
<evidence type="ECO:0000313" key="1">
    <source>
        <dbReference type="EMBL" id="ADM41923.1"/>
    </source>
</evidence>
<dbReference type="PATRIC" id="fig|718251.5.peg.1880"/>